<evidence type="ECO:0000256" key="12">
    <source>
        <dbReference type="ARBA" id="ARBA00033342"/>
    </source>
</evidence>
<keyword evidence="4 13" id="KW-0813">Transport</keyword>
<comment type="caution">
    <text evidence="18">The sequence shown here is derived from an EMBL/GenBank/DDBJ whole genome shotgun (WGS) entry which is preliminary data.</text>
</comment>
<dbReference type="NCBIfam" id="TIGR03593">
    <property type="entry name" value="yidC_nterm"/>
    <property type="match status" value="1"/>
</dbReference>
<name>A0A9D2ZUY7_9BACT</name>
<dbReference type="NCBIfam" id="NF002356">
    <property type="entry name" value="PRK01318.2-3"/>
    <property type="match status" value="1"/>
</dbReference>
<dbReference type="GO" id="GO:0005886">
    <property type="term" value="C:plasma membrane"/>
    <property type="evidence" value="ECO:0007669"/>
    <property type="project" value="UniProtKB-SubCell"/>
</dbReference>
<dbReference type="PANTHER" id="PTHR12428">
    <property type="entry name" value="OXA1"/>
    <property type="match status" value="1"/>
</dbReference>
<evidence type="ECO:0000259" key="16">
    <source>
        <dbReference type="Pfam" id="PF02096"/>
    </source>
</evidence>
<evidence type="ECO:0000256" key="15">
    <source>
        <dbReference type="SAM" id="MobiDB-lite"/>
    </source>
</evidence>
<dbReference type="Pfam" id="PF02096">
    <property type="entry name" value="60KD_IMP"/>
    <property type="match status" value="1"/>
</dbReference>
<dbReference type="CDD" id="cd20070">
    <property type="entry name" value="5TM_YidC_Alb3"/>
    <property type="match status" value="1"/>
</dbReference>
<comment type="function">
    <text evidence="13">Required for the insertion and/or proper folding and/or complex formation of integral membrane proteins into the membrane. Involved in integration of membrane proteins that insert both dependently and independently of the Sec translocase complex, as well as at least some lipoproteins. Aids folding of multispanning membrane proteins.</text>
</comment>
<dbReference type="PRINTS" id="PR00701">
    <property type="entry name" value="60KDINNERMP"/>
</dbReference>
<evidence type="ECO:0000256" key="14">
    <source>
        <dbReference type="SAM" id="Coils"/>
    </source>
</evidence>
<gene>
    <name evidence="13 18" type="primary">yidC</name>
    <name evidence="18" type="ORF">IAA93_04675</name>
</gene>
<accession>A0A9D2ZUY7</accession>
<evidence type="ECO:0000256" key="4">
    <source>
        <dbReference type="ARBA" id="ARBA00022448"/>
    </source>
</evidence>
<keyword evidence="9 13" id="KW-0472">Membrane</keyword>
<reference evidence="18" key="2">
    <citation type="submission" date="2021-04" db="EMBL/GenBank/DDBJ databases">
        <authorList>
            <person name="Gilroy R."/>
        </authorList>
    </citation>
    <scope>NUCLEOTIDE SEQUENCE</scope>
    <source>
        <strain evidence="18">MalCec1-1739</strain>
    </source>
</reference>
<evidence type="ECO:0000256" key="2">
    <source>
        <dbReference type="ARBA" id="ARBA00010527"/>
    </source>
</evidence>
<feature type="transmembrane region" description="Helical" evidence="13">
    <location>
        <begin position="521"/>
        <end position="537"/>
    </location>
</feature>
<evidence type="ECO:0000256" key="8">
    <source>
        <dbReference type="ARBA" id="ARBA00022989"/>
    </source>
</evidence>
<evidence type="ECO:0000313" key="18">
    <source>
        <dbReference type="EMBL" id="HJD53001.1"/>
    </source>
</evidence>
<organism evidence="18 19">
    <name type="scientific">Candidatus Avibacteroides avistercoris</name>
    <dbReference type="NCBI Taxonomy" id="2840690"/>
    <lineage>
        <taxon>Bacteria</taxon>
        <taxon>Pseudomonadati</taxon>
        <taxon>Bacteroidota</taxon>
        <taxon>Bacteroidia</taxon>
        <taxon>Bacteroidales</taxon>
        <taxon>Bacteroidaceae</taxon>
        <taxon>Bacteroidaceae incertae sedis</taxon>
        <taxon>Candidatus Avibacteroides</taxon>
    </lineage>
</organism>
<dbReference type="HAMAP" id="MF_01810">
    <property type="entry name" value="YidC_type1"/>
    <property type="match status" value="1"/>
</dbReference>
<dbReference type="EMBL" id="DWUP01000097">
    <property type="protein sequence ID" value="HJD53001.1"/>
    <property type="molecule type" value="Genomic_DNA"/>
</dbReference>
<dbReference type="InterPro" id="IPR028053">
    <property type="entry name" value="Membr_insert_YidC_N"/>
</dbReference>
<keyword evidence="7 13" id="KW-0653">Protein transport</keyword>
<keyword evidence="10 13" id="KW-0143">Chaperone</keyword>
<feature type="transmembrane region" description="Helical" evidence="13">
    <location>
        <begin position="358"/>
        <end position="380"/>
    </location>
</feature>
<dbReference type="InterPro" id="IPR038221">
    <property type="entry name" value="YidC_periplasmic_sf"/>
</dbReference>
<evidence type="ECO:0000259" key="17">
    <source>
        <dbReference type="Pfam" id="PF14849"/>
    </source>
</evidence>
<sequence>MDKNTIIGFVLIILVIVGFSYFSRPSQEEIARIERYNDSIQHLKNEIEAARRAEAAAAKKAAADTNALFGRAASGESMSLRLHNDVLDIEVDAKGGTLAQAVLKRYNDQQHRPLTLFGGEDAHFNFKFNADGKVYNTANYYFTPVNHTDTTLTMRLMADSTSYIDFDYALRQGSYLVAFSVTTHGMDRYMSPDDRRMDVDWVQDTRQQERSATFENTRTELIYRTMDGDVDNLSRGGSDSEEIKDLVQWIGYKNQFFSTAWICDAGFSSTTLESAQLDESKGYLKRFTTHAGIDLRADDEAAGMLFYIGPNHFNTLKDIDETLGTDYDLQQLVYLGWVLFRWVNRIFTIPLFDWLSGYGLSMGLILLIMTVIVKLVIFPFQYKSFMSSAKLKALRPEIDEINKKYPNQEDAMRRQQETMALYSRYGVSPMGGCLPMLLQMPVLFALFMFVPSAIELRQQSFLWADDLSSYDALISWGVHIPLIGNHISLFCLLMCITTLANTYYMQKQQPMQQEGMAFMKWFMYLMPLMFIFILNDYPSGLNYYYFLSTVFSIAIMFVLDKTLDKAKLRARLEENLKKPRKKSNFMQRLEEMQKEQQRIMDEQKRRQK</sequence>
<feature type="coiled-coil region" evidence="14">
    <location>
        <begin position="26"/>
        <end position="60"/>
    </location>
</feature>
<evidence type="ECO:0000256" key="5">
    <source>
        <dbReference type="ARBA" id="ARBA00022475"/>
    </source>
</evidence>
<feature type="transmembrane region" description="Helical" evidence="13">
    <location>
        <begin position="6"/>
        <end position="23"/>
    </location>
</feature>
<evidence type="ECO:0000256" key="3">
    <source>
        <dbReference type="ARBA" id="ARBA00015325"/>
    </source>
</evidence>
<keyword evidence="14" id="KW-0175">Coiled coil</keyword>
<evidence type="ECO:0000256" key="9">
    <source>
        <dbReference type="ARBA" id="ARBA00023136"/>
    </source>
</evidence>
<dbReference type="InterPro" id="IPR001708">
    <property type="entry name" value="YidC/ALB3/OXA1/COX18"/>
</dbReference>
<dbReference type="Gene3D" id="2.70.98.90">
    <property type="match status" value="1"/>
</dbReference>
<protein>
    <recommendedName>
        <fullName evidence="3 13">Membrane protein insertase YidC</fullName>
    </recommendedName>
    <alternativeName>
        <fullName evidence="12 13">Foldase YidC</fullName>
    </alternativeName>
    <alternativeName>
        <fullName evidence="13">Membrane protein YidC</fullName>
    </alternativeName>
    <alternativeName>
        <fullName evidence="11 13">membrane integrase YidC</fullName>
    </alternativeName>
</protein>
<dbReference type="Pfam" id="PF14849">
    <property type="entry name" value="YidC_periplas"/>
    <property type="match status" value="1"/>
</dbReference>
<feature type="region of interest" description="Disordered" evidence="15">
    <location>
        <begin position="579"/>
        <end position="608"/>
    </location>
</feature>
<evidence type="ECO:0000256" key="13">
    <source>
        <dbReference type="HAMAP-Rule" id="MF_01810"/>
    </source>
</evidence>
<feature type="domain" description="Membrane insertase YidC N-terminal" evidence="17">
    <location>
        <begin position="81"/>
        <end position="345"/>
    </location>
</feature>
<dbReference type="CDD" id="cd19961">
    <property type="entry name" value="EcYidC-like_peri"/>
    <property type="match status" value="1"/>
</dbReference>
<evidence type="ECO:0000256" key="6">
    <source>
        <dbReference type="ARBA" id="ARBA00022692"/>
    </source>
</evidence>
<feature type="transmembrane region" description="Helical" evidence="13">
    <location>
        <begin position="543"/>
        <end position="559"/>
    </location>
</feature>
<keyword evidence="8 13" id="KW-1133">Transmembrane helix</keyword>
<keyword evidence="5 13" id="KW-1003">Cell membrane</keyword>
<dbReference type="GO" id="GO:0032977">
    <property type="term" value="F:membrane insertase activity"/>
    <property type="evidence" value="ECO:0007669"/>
    <property type="project" value="InterPro"/>
</dbReference>
<feature type="transmembrane region" description="Helical" evidence="13">
    <location>
        <begin position="474"/>
        <end position="500"/>
    </location>
</feature>
<reference evidence="18" key="1">
    <citation type="journal article" date="2021" name="PeerJ">
        <title>Extensive microbial diversity within the chicken gut microbiome revealed by metagenomics and culture.</title>
        <authorList>
            <person name="Gilroy R."/>
            <person name="Ravi A."/>
            <person name="Getino M."/>
            <person name="Pursley I."/>
            <person name="Horton D.L."/>
            <person name="Alikhan N.F."/>
            <person name="Baker D."/>
            <person name="Gharbi K."/>
            <person name="Hall N."/>
            <person name="Watson M."/>
            <person name="Adriaenssens E.M."/>
            <person name="Foster-Nyarko E."/>
            <person name="Jarju S."/>
            <person name="Secka A."/>
            <person name="Antonio M."/>
            <person name="Oren A."/>
            <person name="Chaudhuri R.R."/>
            <person name="La Ragione R."/>
            <person name="Hildebrand F."/>
            <person name="Pallen M.J."/>
        </authorList>
    </citation>
    <scope>NUCLEOTIDE SEQUENCE</scope>
    <source>
        <strain evidence="18">MalCec1-1739</strain>
    </source>
</reference>
<comment type="similarity">
    <text evidence="2 13">Belongs to the OXA1/ALB3/YidC family. Type 1 subfamily.</text>
</comment>
<dbReference type="InterPro" id="IPR047196">
    <property type="entry name" value="YidC_ALB_C"/>
</dbReference>
<dbReference type="AlphaFoldDB" id="A0A9D2ZUY7"/>
<dbReference type="InterPro" id="IPR019998">
    <property type="entry name" value="Membr_insert_YidC"/>
</dbReference>
<dbReference type="Proteomes" id="UP000787625">
    <property type="component" value="Unassembled WGS sequence"/>
</dbReference>
<evidence type="ECO:0000256" key="11">
    <source>
        <dbReference type="ARBA" id="ARBA00033245"/>
    </source>
</evidence>
<keyword evidence="6 13" id="KW-0812">Transmembrane</keyword>
<dbReference type="NCBIfam" id="TIGR03592">
    <property type="entry name" value="yidC_oxa1_cterm"/>
    <property type="match status" value="1"/>
</dbReference>
<feature type="domain" description="Membrane insertase YidC/Oxa/ALB C-terminal" evidence="16">
    <location>
        <begin position="363"/>
        <end position="560"/>
    </location>
</feature>
<proteinExistence type="inferred from homology"/>
<evidence type="ECO:0000256" key="7">
    <source>
        <dbReference type="ARBA" id="ARBA00022927"/>
    </source>
</evidence>
<evidence type="ECO:0000313" key="19">
    <source>
        <dbReference type="Proteomes" id="UP000787625"/>
    </source>
</evidence>
<comment type="subcellular location">
    <subcellularLocation>
        <location evidence="1">Cell inner membrane</location>
        <topology evidence="1">Multi-pass membrane protein</topology>
    </subcellularLocation>
    <subcellularLocation>
        <location evidence="13">Cell membrane</location>
        <topology evidence="13">Multi-pass membrane protein</topology>
    </subcellularLocation>
</comment>
<evidence type="ECO:0000256" key="1">
    <source>
        <dbReference type="ARBA" id="ARBA00004429"/>
    </source>
</evidence>
<dbReference type="GO" id="GO:0015031">
    <property type="term" value="P:protein transport"/>
    <property type="evidence" value="ECO:0007669"/>
    <property type="project" value="UniProtKB-KW"/>
</dbReference>
<dbReference type="PANTHER" id="PTHR12428:SF65">
    <property type="entry name" value="CYTOCHROME C OXIDASE ASSEMBLY PROTEIN COX18, MITOCHONDRIAL"/>
    <property type="match status" value="1"/>
</dbReference>
<comment type="subunit">
    <text evidence="13">Interacts with the Sec translocase complex via SecD. Specifically interacts with transmembrane segments of nascent integral membrane proteins during membrane integration.</text>
</comment>
<feature type="compositionally biased region" description="Basic and acidic residues" evidence="15">
    <location>
        <begin position="588"/>
        <end position="608"/>
    </location>
</feature>
<evidence type="ECO:0000256" key="10">
    <source>
        <dbReference type="ARBA" id="ARBA00023186"/>
    </source>
</evidence>
<dbReference type="GO" id="GO:0051205">
    <property type="term" value="P:protein insertion into membrane"/>
    <property type="evidence" value="ECO:0007669"/>
    <property type="project" value="TreeGrafter"/>
</dbReference>
<dbReference type="InterPro" id="IPR028055">
    <property type="entry name" value="YidC/Oxa/ALB_C"/>
</dbReference>